<dbReference type="GO" id="GO:0005507">
    <property type="term" value="F:copper ion binding"/>
    <property type="evidence" value="ECO:0007669"/>
    <property type="project" value="InterPro"/>
</dbReference>
<keyword evidence="3" id="KW-0560">Oxidoreductase</keyword>
<name>A0A0B5F1N3_STRA4</name>
<dbReference type="InterPro" id="IPR001117">
    <property type="entry name" value="Cu-oxidase_2nd"/>
</dbReference>
<dbReference type="InterPro" id="IPR045087">
    <property type="entry name" value="Cu-oxidase_fam"/>
</dbReference>
<dbReference type="PROSITE" id="PS00080">
    <property type="entry name" value="MULTICOPPER_OXIDASE2"/>
    <property type="match status" value="1"/>
</dbReference>
<dbReference type="SUPFAM" id="SSF49503">
    <property type="entry name" value="Cupredoxins"/>
    <property type="match status" value="2"/>
</dbReference>
<keyword evidence="7" id="KW-1185">Reference proteome</keyword>
<protein>
    <submittedName>
        <fullName evidence="6">Bilirubin oxidase</fullName>
    </submittedName>
</protein>
<dbReference type="EMBL" id="CP010519">
    <property type="protein sequence ID" value="AJE85495.1"/>
    <property type="molecule type" value="Genomic_DNA"/>
</dbReference>
<proteinExistence type="inferred from homology"/>
<dbReference type="AlphaFoldDB" id="A0A0B5F1N3"/>
<evidence type="ECO:0000256" key="3">
    <source>
        <dbReference type="ARBA" id="ARBA00023002"/>
    </source>
</evidence>
<dbReference type="Proteomes" id="UP000031523">
    <property type="component" value="Chromosome"/>
</dbReference>
<dbReference type="GO" id="GO:0016491">
    <property type="term" value="F:oxidoreductase activity"/>
    <property type="evidence" value="ECO:0007669"/>
    <property type="project" value="UniProtKB-KW"/>
</dbReference>
<dbReference type="InterPro" id="IPR033138">
    <property type="entry name" value="Cu_oxidase_CS"/>
</dbReference>
<evidence type="ECO:0000259" key="5">
    <source>
        <dbReference type="Pfam" id="PF07731"/>
    </source>
</evidence>
<sequence>MNDGKDRNLMLANGVAYPYLAVAARKYRFRIVNTSNLRTLDLRLSDGSSYVQIGSDGGLLARPFTTSSLTLSSGERADIVVDFARYAAGTRLVLKNAVASPPGPEDQIGDLLEFRVGDRAEDRSRIPDTLRSLPPLPPPDRTREIELLMGADGTGLIDGKAYQEGRVDAQIPFGSTELWSIRNANDRGSHNFHVHLVQFRVVERNGQPVTAGPESGLKDTVRLAPGETVKVQATFGGYRGDFVYHCHMIDHAAMGMMATMRVG</sequence>
<dbReference type="Gene3D" id="2.60.40.420">
    <property type="entry name" value="Cupredoxins - blue copper proteins"/>
    <property type="match status" value="2"/>
</dbReference>
<evidence type="ECO:0000313" key="7">
    <source>
        <dbReference type="Proteomes" id="UP000031523"/>
    </source>
</evidence>
<keyword evidence="2" id="KW-0479">Metal-binding</keyword>
<dbReference type="PANTHER" id="PTHR48267">
    <property type="entry name" value="CUPREDOXIN SUPERFAMILY PROTEIN"/>
    <property type="match status" value="1"/>
</dbReference>
<dbReference type="InterPro" id="IPR008972">
    <property type="entry name" value="Cupredoxin"/>
</dbReference>
<dbReference type="InterPro" id="IPR002355">
    <property type="entry name" value="Cu_oxidase_Cu_BS"/>
</dbReference>
<dbReference type="KEGG" id="sals:SLNWT_5119"/>
<feature type="domain" description="Plastocyanin-like" evidence="4">
    <location>
        <begin position="20"/>
        <end position="84"/>
    </location>
</feature>
<dbReference type="PANTHER" id="PTHR48267:SF1">
    <property type="entry name" value="BILIRUBIN OXIDASE"/>
    <property type="match status" value="1"/>
</dbReference>
<evidence type="ECO:0000256" key="2">
    <source>
        <dbReference type="ARBA" id="ARBA00022723"/>
    </source>
</evidence>
<reference evidence="6 7" key="1">
    <citation type="submission" date="2015-01" db="EMBL/GenBank/DDBJ databases">
        <title>Enhanced salinomycin production by adjusting the supply of polyketide extender units in Streptomyce albus DSM 41398.</title>
        <authorList>
            <person name="Lu C."/>
        </authorList>
    </citation>
    <scope>NUCLEOTIDE SEQUENCE [LARGE SCALE GENOMIC DNA]</scope>
    <source>
        <strain evidence="7">ATCC 21838 / DSM 41398 / FERM P-419 / JCM 4703 / NBRC 107858</strain>
    </source>
</reference>
<accession>A0A0B5F1N3</accession>
<comment type="similarity">
    <text evidence="1">Belongs to the multicopper oxidase family.</text>
</comment>
<evidence type="ECO:0000313" key="6">
    <source>
        <dbReference type="EMBL" id="AJE85495.1"/>
    </source>
</evidence>
<dbReference type="Pfam" id="PF00394">
    <property type="entry name" value="Cu-oxidase"/>
    <property type="match status" value="1"/>
</dbReference>
<organism evidence="6 7">
    <name type="scientific">Streptomyces albus (strain ATCC 21838 / DSM 41398 / FERM P-419 / JCM 4703 / NBRC 107858)</name>
    <dbReference type="NCBI Taxonomy" id="1081613"/>
    <lineage>
        <taxon>Bacteria</taxon>
        <taxon>Bacillati</taxon>
        <taxon>Actinomycetota</taxon>
        <taxon>Actinomycetes</taxon>
        <taxon>Kitasatosporales</taxon>
        <taxon>Streptomycetaceae</taxon>
        <taxon>Streptomyces</taxon>
    </lineage>
</organism>
<evidence type="ECO:0000259" key="4">
    <source>
        <dbReference type="Pfam" id="PF00394"/>
    </source>
</evidence>
<dbReference type="InterPro" id="IPR011706">
    <property type="entry name" value="Cu-oxidase_C"/>
</dbReference>
<dbReference type="Pfam" id="PF07731">
    <property type="entry name" value="Cu-oxidase_2"/>
    <property type="match status" value="1"/>
</dbReference>
<dbReference type="PROSITE" id="PS00079">
    <property type="entry name" value="MULTICOPPER_OXIDASE1"/>
    <property type="match status" value="1"/>
</dbReference>
<evidence type="ECO:0000256" key="1">
    <source>
        <dbReference type="ARBA" id="ARBA00010609"/>
    </source>
</evidence>
<feature type="domain" description="Plastocyanin-like" evidence="5">
    <location>
        <begin position="155"/>
        <end position="262"/>
    </location>
</feature>
<gene>
    <name evidence="6" type="ORF">SLNWT_5119</name>
</gene>